<proteinExistence type="predicted"/>
<dbReference type="PANTHER" id="PTHR33988:SF2">
    <property type="entry name" value="ENDORIBONUCLEASE MAZF"/>
    <property type="match status" value="1"/>
</dbReference>
<dbReference type="PANTHER" id="PTHR33988">
    <property type="entry name" value="ENDORIBONUCLEASE MAZF-RELATED"/>
    <property type="match status" value="1"/>
</dbReference>
<dbReference type="GO" id="GO:0004521">
    <property type="term" value="F:RNA endonuclease activity"/>
    <property type="evidence" value="ECO:0007669"/>
    <property type="project" value="TreeGrafter"/>
</dbReference>
<gene>
    <name evidence="1" type="ORF">HX110_13635</name>
</gene>
<protein>
    <submittedName>
        <fullName evidence="1">Type II toxin-antitoxin system PemK/MazF family toxin</fullName>
    </submittedName>
</protein>
<sequence length="175" mass="19468">MSSSLKTTADKLCNKILEKFDAKVIDIFDSWLETWTTYLDQEAEFIAADLVQYNPGDIISVCLGFNVGSEQGGNRPAIVIGKNSRSNKTILVVPLGSFDKTKGLKKSEVLLGELAEFNQETGHTKGTESKVLLGQIRTISKQRIIKPKTRYHTKLNIGAEKLKLIEDELIKLIKS</sequence>
<dbReference type="GO" id="GO:0016075">
    <property type="term" value="P:rRNA catabolic process"/>
    <property type="evidence" value="ECO:0007669"/>
    <property type="project" value="TreeGrafter"/>
</dbReference>
<evidence type="ECO:0000313" key="2">
    <source>
        <dbReference type="Proteomes" id="UP001174419"/>
    </source>
</evidence>
<dbReference type="RefSeq" id="WP_286381522.1">
    <property type="nucleotide sequence ID" value="NZ_JACANG010000057.1"/>
</dbReference>
<comment type="caution">
    <text evidence="1">The sequence shown here is derived from an EMBL/GenBank/DDBJ whole genome shotgun (WGS) entry which is preliminary data.</text>
</comment>
<dbReference type="GO" id="GO:0003677">
    <property type="term" value="F:DNA binding"/>
    <property type="evidence" value="ECO:0007669"/>
    <property type="project" value="InterPro"/>
</dbReference>
<dbReference type="Pfam" id="PF02452">
    <property type="entry name" value="PemK_toxin"/>
    <property type="match status" value="1"/>
</dbReference>
<evidence type="ECO:0000313" key="1">
    <source>
        <dbReference type="EMBL" id="MDM1720131.1"/>
    </source>
</evidence>
<dbReference type="EMBL" id="JACANG010000057">
    <property type="protein sequence ID" value="MDM1720131.1"/>
    <property type="molecule type" value="Genomic_DNA"/>
</dbReference>
<dbReference type="AlphaFoldDB" id="A0AB35M6S8"/>
<dbReference type="InterPro" id="IPR003477">
    <property type="entry name" value="PemK-like"/>
</dbReference>
<organism evidence="1 2">
    <name type="scientific">Acinetobacter towneri</name>
    <dbReference type="NCBI Taxonomy" id="202956"/>
    <lineage>
        <taxon>Bacteria</taxon>
        <taxon>Pseudomonadati</taxon>
        <taxon>Pseudomonadota</taxon>
        <taxon>Gammaproteobacteria</taxon>
        <taxon>Moraxellales</taxon>
        <taxon>Moraxellaceae</taxon>
        <taxon>Acinetobacter</taxon>
    </lineage>
</organism>
<dbReference type="GO" id="GO:0006402">
    <property type="term" value="P:mRNA catabolic process"/>
    <property type="evidence" value="ECO:0007669"/>
    <property type="project" value="TreeGrafter"/>
</dbReference>
<name>A0AB35M6S8_9GAMM</name>
<accession>A0AB35M6S8</accession>
<dbReference type="Gene3D" id="2.30.30.110">
    <property type="match status" value="1"/>
</dbReference>
<dbReference type="Proteomes" id="UP001174419">
    <property type="component" value="Unassembled WGS sequence"/>
</dbReference>
<reference evidence="1" key="2">
    <citation type="journal article" date="2022" name="Sci. Total Environ.">
        <title>Prevalence, transmission, and molecular epidemiology of tet(X)-positive bacteria among humans, animals, and environmental niches in China: An epidemiological, and genomic-based study.</title>
        <authorList>
            <person name="Dong N."/>
            <person name="Zeng Y."/>
            <person name="Cai C."/>
            <person name="Sun C."/>
            <person name="Lu J."/>
            <person name="Liu C."/>
            <person name="Zhou H."/>
            <person name="Sun Q."/>
            <person name="Shu L."/>
            <person name="Wang H."/>
            <person name="Wang Y."/>
            <person name="Wang S."/>
            <person name="Wu C."/>
            <person name="Chan E.W."/>
            <person name="Chen G."/>
            <person name="Shen Z."/>
            <person name="Chen S."/>
            <person name="Zhang R."/>
        </authorList>
    </citation>
    <scope>NUCLEOTIDE SEQUENCE</scope>
    <source>
        <strain evidence="1">DF49-4</strain>
    </source>
</reference>
<reference evidence="1" key="1">
    <citation type="submission" date="2020-06" db="EMBL/GenBank/DDBJ databases">
        <authorList>
            <person name="Dong N."/>
        </authorList>
    </citation>
    <scope>NUCLEOTIDE SEQUENCE</scope>
    <source>
        <strain evidence="1">DF49-4</strain>
    </source>
</reference>
<dbReference type="SUPFAM" id="SSF50118">
    <property type="entry name" value="Cell growth inhibitor/plasmid maintenance toxic component"/>
    <property type="match status" value="1"/>
</dbReference>
<dbReference type="InterPro" id="IPR011067">
    <property type="entry name" value="Plasmid_toxin/cell-grow_inhib"/>
</dbReference>